<dbReference type="EMBL" id="BTSY01000003">
    <property type="protein sequence ID" value="GMT20020.1"/>
    <property type="molecule type" value="Genomic_DNA"/>
</dbReference>
<feature type="non-terminal residue" evidence="1">
    <location>
        <position position="99"/>
    </location>
</feature>
<proteinExistence type="predicted"/>
<dbReference type="AlphaFoldDB" id="A0AAV5VMW3"/>
<protein>
    <submittedName>
        <fullName evidence="1">Uncharacterized protein</fullName>
    </submittedName>
</protein>
<evidence type="ECO:0000313" key="1">
    <source>
        <dbReference type="EMBL" id="GMT20020.1"/>
    </source>
</evidence>
<sequence>PPCTLTHRSDALEHGSSFASHSFTSWQVYPSPAYPFWQKHILSEWTQKACRSQMFSDLVQSVVGRQLFPSPTHPSSHVQLNPPAKLVHSARRSQAWSRL</sequence>
<feature type="non-terminal residue" evidence="1">
    <location>
        <position position="1"/>
    </location>
</feature>
<reference evidence="1" key="1">
    <citation type="submission" date="2023-10" db="EMBL/GenBank/DDBJ databases">
        <title>Genome assembly of Pristionchus species.</title>
        <authorList>
            <person name="Yoshida K."/>
            <person name="Sommer R.J."/>
        </authorList>
    </citation>
    <scope>NUCLEOTIDE SEQUENCE</scope>
    <source>
        <strain evidence="1">RS5133</strain>
    </source>
</reference>
<accession>A0AAV5VMW3</accession>
<keyword evidence="2" id="KW-1185">Reference proteome</keyword>
<evidence type="ECO:0000313" key="2">
    <source>
        <dbReference type="Proteomes" id="UP001432322"/>
    </source>
</evidence>
<name>A0AAV5VMW3_9BILA</name>
<organism evidence="1 2">
    <name type="scientific">Pristionchus fissidentatus</name>
    <dbReference type="NCBI Taxonomy" id="1538716"/>
    <lineage>
        <taxon>Eukaryota</taxon>
        <taxon>Metazoa</taxon>
        <taxon>Ecdysozoa</taxon>
        <taxon>Nematoda</taxon>
        <taxon>Chromadorea</taxon>
        <taxon>Rhabditida</taxon>
        <taxon>Rhabditina</taxon>
        <taxon>Diplogasteromorpha</taxon>
        <taxon>Diplogasteroidea</taxon>
        <taxon>Neodiplogasteridae</taxon>
        <taxon>Pristionchus</taxon>
    </lineage>
</organism>
<gene>
    <name evidence="1" type="ORF">PFISCL1PPCAC_11317</name>
</gene>
<dbReference type="Proteomes" id="UP001432322">
    <property type="component" value="Unassembled WGS sequence"/>
</dbReference>
<comment type="caution">
    <text evidence="1">The sequence shown here is derived from an EMBL/GenBank/DDBJ whole genome shotgun (WGS) entry which is preliminary data.</text>
</comment>